<dbReference type="Gene3D" id="3.40.109.10">
    <property type="entry name" value="NADH Oxidase"/>
    <property type="match status" value="1"/>
</dbReference>
<dbReference type="EMBL" id="LRQE01000024">
    <property type="protein sequence ID" value="KXA30789.1"/>
    <property type="molecule type" value="Genomic_DNA"/>
</dbReference>
<organism evidence="4">
    <name type="scientific">Peptoniphilus harei</name>
    <dbReference type="NCBI Taxonomy" id="54005"/>
    <lineage>
        <taxon>Bacteria</taxon>
        <taxon>Bacillati</taxon>
        <taxon>Bacillota</taxon>
        <taxon>Tissierellia</taxon>
        <taxon>Tissierellales</taxon>
        <taxon>Peptoniphilaceae</taxon>
        <taxon>Peptoniphilus</taxon>
    </lineage>
</organism>
<name>A0A133PQ80_9FIRM</name>
<sequence length="177" mass="19924">MLLDLVEKRRSIRKFTDEEVSEEDLREILTIALHAPTAKNRNPVRYIIIRDKKRLEELSNYKVNSAKFLAGADVAIAVVTDSEVAPNTNHQDASIAATYILLAAADLDLGATWANVVDAKHESGISAQDFLHKFFDLEDKFDVECIIGIGHPAEEKSEKVPFEYSENVFEDLHDKLK</sequence>
<dbReference type="InterPro" id="IPR029479">
    <property type="entry name" value="Nitroreductase"/>
</dbReference>
<protein>
    <submittedName>
        <fullName evidence="4">Nitroreductase family protein</fullName>
    </submittedName>
</protein>
<dbReference type="InterPro" id="IPR000415">
    <property type="entry name" value="Nitroreductase-like"/>
</dbReference>
<evidence type="ECO:0000313" key="4">
    <source>
        <dbReference type="EMBL" id="KXA30789.1"/>
    </source>
</evidence>
<dbReference type="GO" id="GO:0016491">
    <property type="term" value="F:oxidoreductase activity"/>
    <property type="evidence" value="ECO:0007669"/>
    <property type="project" value="UniProtKB-KW"/>
</dbReference>
<comment type="similarity">
    <text evidence="1">Belongs to the nitroreductase family.</text>
</comment>
<keyword evidence="2" id="KW-0560">Oxidoreductase</keyword>
<evidence type="ECO:0000256" key="1">
    <source>
        <dbReference type="ARBA" id="ARBA00007118"/>
    </source>
</evidence>
<dbReference type="AlphaFoldDB" id="A0A133PQ80"/>
<accession>A0A133PQ80</accession>
<dbReference type="PATRIC" id="fig|54005.3.peg.785"/>
<dbReference type="PANTHER" id="PTHR43673:SF10">
    <property type="entry name" value="NADH DEHYDROGENASE_NAD(P)H NITROREDUCTASE XCC3605-RELATED"/>
    <property type="match status" value="1"/>
</dbReference>
<evidence type="ECO:0000256" key="2">
    <source>
        <dbReference type="ARBA" id="ARBA00023002"/>
    </source>
</evidence>
<dbReference type="RefSeq" id="WP_060799995.1">
    <property type="nucleotide sequence ID" value="NZ_KQ957097.1"/>
</dbReference>
<dbReference type="SUPFAM" id="SSF55469">
    <property type="entry name" value="FMN-dependent nitroreductase-like"/>
    <property type="match status" value="1"/>
</dbReference>
<evidence type="ECO:0000313" key="5">
    <source>
        <dbReference type="Proteomes" id="UP000070174"/>
    </source>
</evidence>
<evidence type="ECO:0000259" key="3">
    <source>
        <dbReference type="Pfam" id="PF00881"/>
    </source>
</evidence>
<gene>
    <name evidence="4" type="ORF">HMPREF3229_00797</name>
</gene>
<feature type="domain" description="Nitroreductase" evidence="3">
    <location>
        <begin position="7"/>
        <end position="61"/>
    </location>
</feature>
<dbReference type="Pfam" id="PF00881">
    <property type="entry name" value="Nitroreductase"/>
    <property type="match status" value="1"/>
</dbReference>
<comment type="caution">
    <text evidence="4">The sequence shown here is derived from an EMBL/GenBank/DDBJ whole genome shotgun (WGS) entry which is preliminary data.</text>
</comment>
<dbReference type="Proteomes" id="UP000070174">
    <property type="component" value="Unassembled WGS sequence"/>
</dbReference>
<reference evidence="4 5" key="1">
    <citation type="submission" date="2016-01" db="EMBL/GenBank/DDBJ databases">
        <authorList>
            <person name="Oliw E.H."/>
        </authorList>
    </citation>
    <scope>NUCLEOTIDE SEQUENCE [LARGE SCALE GENOMIC DNA]</scope>
    <source>
        <strain evidence="4 5">CMW7756A</strain>
    </source>
</reference>
<dbReference type="PANTHER" id="PTHR43673">
    <property type="entry name" value="NAD(P)H NITROREDUCTASE YDGI-RELATED"/>
    <property type="match status" value="1"/>
</dbReference>
<dbReference type="CDD" id="cd02151">
    <property type="entry name" value="nitroreductase"/>
    <property type="match status" value="1"/>
</dbReference>
<proteinExistence type="inferred from homology"/>